<evidence type="ECO:0000313" key="2">
    <source>
        <dbReference type="Proteomes" id="UP001163321"/>
    </source>
</evidence>
<reference evidence="1 2" key="1">
    <citation type="journal article" date="2022" name="bioRxiv">
        <title>The genome of the oomycete Peronosclerospora sorghi, a cosmopolitan pathogen of maize and sorghum, is inflated with dispersed pseudogenes.</title>
        <authorList>
            <person name="Fletcher K."/>
            <person name="Martin F."/>
            <person name="Isakeit T."/>
            <person name="Cavanaugh K."/>
            <person name="Magill C."/>
            <person name="Michelmore R."/>
        </authorList>
    </citation>
    <scope>NUCLEOTIDE SEQUENCE [LARGE SCALE GENOMIC DNA]</scope>
    <source>
        <strain evidence="1">P6</strain>
    </source>
</reference>
<comment type="caution">
    <text evidence="1">The sequence shown here is derived from an EMBL/GenBank/DDBJ whole genome shotgun (WGS) entry which is preliminary data.</text>
</comment>
<accession>A0ACC0VZT5</accession>
<keyword evidence="2" id="KW-1185">Reference proteome</keyword>
<sequence length="79" mass="9072">MMETIAPKSPLTEELKSLHEFLTHQKYALVAGGREFNELAQLSDKQLDAKIRELENWNFRLNLDEAKETQDSISLGIVK</sequence>
<dbReference type="Proteomes" id="UP001163321">
    <property type="component" value="Chromosome 5"/>
</dbReference>
<organism evidence="1 2">
    <name type="scientific">Peronosclerospora sorghi</name>
    <dbReference type="NCBI Taxonomy" id="230839"/>
    <lineage>
        <taxon>Eukaryota</taxon>
        <taxon>Sar</taxon>
        <taxon>Stramenopiles</taxon>
        <taxon>Oomycota</taxon>
        <taxon>Peronosporomycetes</taxon>
        <taxon>Peronosporales</taxon>
        <taxon>Peronosporaceae</taxon>
        <taxon>Peronosclerospora</taxon>
    </lineage>
</organism>
<proteinExistence type="predicted"/>
<name>A0ACC0VZT5_9STRA</name>
<evidence type="ECO:0000313" key="1">
    <source>
        <dbReference type="EMBL" id="KAI9911895.1"/>
    </source>
</evidence>
<protein>
    <submittedName>
        <fullName evidence="1">Uncharacterized protein</fullName>
    </submittedName>
</protein>
<gene>
    <name evidence="1" type="ORF">PsorP6_008885</name>
</gene>
<dbReference type="EMBL" id="CM047584">
    <property type="protein sequence ID" value="KAI9911895.1"/>
    <property type="molecule type" value="Genomic_DNA"/>
</dbReference>